<evidence type="ECO:0000259" key="1">
    <source>
        <dbReference type="Pfam" id="PF07566"/>
    </source>
</evidence>
<sequence>MKLYLIHVGFYDSELMDGLYEQHGNFFVVAKNVKEAKTRAKMNQVFQNKNMHIDGMQELNLVDGYRVNLVKETGTKETVNYSYDEVKKLK</sequence>
<feature type="domain" description="DUF1543" evidence="1">
    <location>
        <begin position="20"/>
        <end position="69"/>
    </location>
</feature>
<dbReference type="AlphaFoldDB" id="A0A381TGA4"/>
<name>A0A381TGA4_9ZZZZ</name>
<protein>
    <recommendedName>
        <fullName evidence="1">DUF1543 domain-containing protein</fullName>
    </recommendedName>
</protein>
<dbReference type="InterPro" id="IPR011440">
    <property type="entry name" value="DUF1543"/>
</dbReference>
<reference evidence="2" key="1">
    <citation type="submission" date="2018-05" db="EMBL/GenBank/DDBJ databases">
        <authorList>
            <person name="Lanie J.A."/>
            <person name="Ng W.-L."/>
            <person name="Kazmierczak K.M."/>
            <person name="Andrzejewski T.M."/>
            <person name="Davidsen T.M."/>
            <person name="Wayne K.J."/>
            <person name="Tettelin H."/>
            <person name="Glass J.I."/>
            <person name="Rusch D."/>
            <person name="Podicherti R."/>
            <person name="Tsui H.-C.T."/>
            <person name="Winkler M.E."/>
        </authorList>
    </citation>
    <scope>NUCLEOTIDE SEQUENCE</scope>
</reference>
<dbReference type="Gene3D" id="3.10.20.10">
    <property type="match status" value="1"/>
</dbReference>
<dbReference type="EMBL" id="UINC01004364">
    <property type="protein sequence ID" value="SVA13787.1"/>
    <property type="molecule type" value="Genomic_DNA"/>
</dbReference>
<organism evidence="2">
    <name type="scientific">marine metagenome</name>
    <dbReference type="NCBI Taxonomy" id="408172"/>
    <lineage>
        <taxon>unclassified sequences</taxon>
        <taxon>metagenomes</taxon>
        <taxon>ecological metagenomes</taxon>
    </lineage>
</organism>
<gene>
    <name evidence="2" type="ORF">METZ01_LOCUS66641</name>
</gene>
<proteinExistence type="predicted"/>
<evidence type="ECO:0000313" key="2">
    <source>
        <dbReference type="EMBL" id="SVA13787.1"/>
    </source>
</evidence>
<dbReference type="Pfam" id="PF07566">
    <property type="entry name" value="DUF1543"/>
    <property type="match status" value="1"/>
</dbReference>
<accession>A0A381TGA4</accession>